<sequence>MSQGRKTNLQEGGRAQLSCIVSSGDMPVFFSWHKDNAPVPIGLQVTEKKEDFFSILVFKDLTDRHSGRYTCFATNSAAKVNYTAELNVRVPPHWKQEPKDTAVMLGNPISLHCEAGGFPEPTISWFKGQ</sequence>
<evidence type="ECO:0000313" key="4">
    <source>
        <dbReference type="Proteomes" id="UP000092462"/>
    </source>
</evidence>
<reference evidence="3" key="1">
    <citation type="submission" date="2022-08" db="UniProtKB">
        <authorList>
            <consortium name="EnsemblMetazoa"/>
        </authorList>
    </citation>
    <scope>IDENTIFICATION</scope>
    <source>
        <strain evidence="3">Israel</strain>
    </source>
</reference>
<dbReference type="InterPro" id="IPR013783">
    <property type="entry name" value="Ig-like_fold"/>
</dbReference>
<evidence type="ECO:0000313" key="3">
    <source>
        <dbReference type="EnsemblMetazoa" id="PPAI000534-PA"/>
    </source>
</evidence>
<dbReference type="GO" id="GO:0007156">
    <property type="term" value="P:homophilic cell adhesion via plasma membrane adhesion molecules"/>
    <property type="evidence" value="ECO:0007669"/>
    <property type="project" value="TreeGrafter"/>
</dbReference>
<dbReference type="GO" id="GO:0070593">
    <property type="term" value="P:dendrite self-avoidance"/>
    <property type="evidence" value="ECO:0007669"/>
    <property type="project" value="TreeGrafter"/>
</dbReference>
<organism evidence="3 4">
    <name type="scientific">Phlebotomus papatasi</name>
    <name type="common">Sandfly</name>
    <dbReference type="NCBI Taxonomy" id="29031"/>
    <lineage>
        <taxon>Eukaryota</taxon>
        <taxon>Metazoa</taxon>
        <taxon>Ecdysozoa</taxon>
        <taxon>Arthropoda</taxon>
        <taxon>Hexapoda</taxon>
        <taxon>Insecta</taxon>
        <taxon>Pterygota</taxon>
        <taxon>Neoptera</taxon>
        <taxon>Endopterygota</taxon>
        <taxon>Diptera</taxon>
        <taxon>Nematocera</taxon>
        <taxon>Psychodoidea</taxon>
        <taxon>Psychodidae</taxon>
        <taxon>Phlebotomus</taxon>
        <taxon>Phlebotomus</taxon>
    </lineage>
</organism>
<dbReference type="Pfam" id="PF13927">
    <property type="entry name" value="Ig_3"/>
    <property type="match status" value="2"/>
</dbReference>
<dbReference type="InterPro" id="IPR003598">
    <property type="entry name" value="Ig_sub2"/>
</dbReference>
<dbReference type="PANTHER" id="PTHR10075:SF100">
    <property type="entry name" value="FASCICLIN-2"/>
    <property type="match status" value="1"/>
</dbReference>
<dbReference type="VEuPathDB" id="VectorBase:PPAPM1_009215"/>
<evidence type="ECO:0000259" key="2">
    <source>
        <dbReference type="PROSITE" id="PS50835"/>
    </source>
</evidence>
<evidence type="ECO:0000256" key="1">
    <source>
        <dbReference type="ARBA" id="ARBA00023319"/>
    </source>
</evidence>
<keyword evidence="1" id="KW-0393">Immunoglobulin domain</keyword>
<dbReference type="EMBL" id="AJVK01020835">
    <property type="status" value="NOT_ANNOTATED_CDS"/>
    <property type="molecule type" value="Genomic_DNA"/>
</dbReference>
<proteinExistence type="predicted"/>
<dbReference type="GO" id="GO:0030424">
    <property type="term" value="C:axon"/>
    <property type="evidence" value="ECO:0007669"/>
    <property type="project" value="TreeGrafter"/>
</dbReference>
<feature type="domain" description="Ig-like" evidence="2">
    <location>
        <begin position="92"/>
        <end position="129"/>
    </location>
</feature>
<feature type="domain" description="Ig-like" evidence="2">
    <location>
        <begin position="1"/>
        <end position="87"/>
    </location>
</feature>
<dbReference type="InterPro" id="IPR007110">
    <property type="entry name" value="Ig-like_dom"/>
</dbReference>
<protein>
    <recommendedName>
        <fullName evidence="2">Ig-like domain-containing protein</fullName>
    </recommendedName>
</protein>
<dbReference type="InterPro" id="IPR003599">
    <property type="entry name" value="Ig_sub"/>
</dbReference>
<dbReference type="Proteomes" id="UP000092462">
    <property type="component" value="Unassembled WGS sequence"/>
</dbReference>
<dbReference type="AlphaFoldDB" id="A0A1B0CZL2"/>
<dbReference type="GO" id="GO:0005886">
    <property type="term" value="C:plasma membrane"/>
    <property type="evidence" value="ECO:0007669"/>
    <property type="project" value="TreeGrafter"/>
</dbReference>
<dbReference type="PANTHER" id="PTHR10075">
    <property type="entry name" value="BASIGIN RELATED"/>
    <property type="match status" value="1"/>
</dbReference>
<name>A0A1B0CZL2_PHLPP</name>
<dbReference type="PROSITE" id="PS50835">
    <property type="entry name" value="IG_LIKE"/>
    <property type="match status" value="2"/>
</dbReference>
<dbReference type="GO" id="GO:0098632">
    <property type="term" value="F:cell-cell adhesion mediator activity"/>
    <property type="evidence" value="ECO:0007669"/>
    <property type="project" value="TreeGrafter"/>
</dbReference>
<dbReference type="InterPro" id="IPR036179">
    <property type="entry name" value="Ig-like_dom_sf"/>
</dbReference>
<accession>A0A1B0CZL2</accession>
<dbReference type="Gene3D" id="2.60.40.10">
    <property type="entry name" value="Immunoglobulins"/>
    <property type="match status" value="2"/>
</dbReference>
<dbReference type="GO" id="GO:0007411">
    <property type="term" value="P:axon guidance"/>
    <property type="evidence" value="ECO:0007669"/>
    <property type="project" value="TreeGrafter"/>
</dbReference>
<dbReference type="SMART" id="SM00409">
    <property type="entry name" value="IG"/>
    <property type="match status" value="1"/>
</dbReference>
<dbReference type="SMART" id="SM00408">
    <property type="entry name" value="IGc2"/>
    <property type="match status" value="1"/>
</dbReference>
<dbReference type="VEuPathDB" id="VectorBase:PPAI000534"/>
<dbReference type="EnsemblMetazoa" id="PPAI000534-RA">
    <property type="protein sequence ID" value="PPAI000534-PA"/>
    <property type="gene ID" value="PPAI000534"/>
</dbReference>
<keyword evidence="4" id="KW-1185">Reference proteome</keyword>
<dbReference type="FunFam" id="2.60.40.10:FF:000333">
    <property type="entry name" value="Down syndrome cell adhesion molecule"/>
    <property type="match status" value="1"/>
</dbReference>
<dbReference type="SUPFAM" id="SSF48726">
    <property type="entry name" value="Immunoglobulin"/>
    <property type="match status" value="2"/>
</dbReference>